<dbReference type="PANTHER" id="PTHR10605">
    <property type="entry name" value="HEPARAN SULFATE SULFOTRANSFERASE"/>
    <property type="match status" value="1"/>
</dbReference>
<evidence type="ECO:0000256" key="1">
    <source>
        <dbReference type="ARBA" id="ARBA00022679"/>
    </source>
</evidence>
<gene>
    <name evidence="2" type="ordered locus">DGo_PD0023</name>
</gene>
<dbReference type="Gene3D" id="3.40.50.300">
    <property type="entry name" value="P-loop containing nucleotide triphosphate hydrolases"/>
    <property type="match status" value="1"/>
</dbReference>
<dbReference type="AlphaFoldDB" id="H8H3K0"/>
<dbReference type="OrthoDB" id="9797480at2"/>
<dbReference type="InterPro" id="IPR027417">
    <property type="entry name" value="P-loop_NTPase"/>
</dbReference>
<dbReference type="Pfam" id="PF13469">
    <property type="entry name" value="Sulfotransfer_3"/>
    <property type="match status" value="1"/>
</dbReference>
<keyword evidence="1 2" id="KW-0808">Transferase</keyword>
<dbReference type="GO" id="GO:0008146">
    <property type="term" value="F:sulfotransferase activity"/>
    <property type="evidence" value="ECO:0007669"/>
    <property type="project" value="InterPro"/>
</dbReference>
<evidence type="ECO:0000313" key="3">
    <source>
        <dbReference type="Proteomes" id="UP000007575"/>
    </source>
</evidence>
<accession>H8H3K0</accession>
<keyword evidence="3" id="KW-1185">Reference proteome</keyword>
<dbReference type="KEGG" id="dgo:DGo_PD0023"/>
<name>H8H3K0_DEIGI</name>
<organism evidence="2 3">
    <name type="scientific">Deinococcus gobiensis (strain DSM 21396 / JCM 16679 / CGMCC 1.7299 / I-0)</name>
    <dbReference type="NCBI Taxonomy" id="745776"/>
    <lineage>
        <taxon>Bacteria</taxon>
        <taxon>Thermotogati</taxon>
        <taxon>Deinococcota</taxon>
        <taxon>Deinococci</taxon>
        <taxon>Deinococcales</taxon>
        <taxon>Deinococcaceae</taxon>
        <taxon>Deinococcus</taxon>
    </lineage>
</organism>
<dbReference type="PANTHER" id="PTHR10605:SF56">
    <property type="entry name" value="BIFUNCTIONAL HEPARAN SULFATE N-DEACETYLASE_N-SULFOTRANSFERASE"/>
    <property type="match status" value="1"/>
</dbReference>
<dbReference type="SUPFAM" id="SSF52540">
    <property type="entry name" value="P-loop containing nucleoside triphosphate hydrolases"/>
    <property type="match status" value="1"/>
</dbReference>
<dbReference type="HOGENOM" id="CLU_017703_1_1_0"/>
<sequence length="268" mass="30663">MTQPNFMIIGAAKAGTTSLYHYLRQHPQIYMTPTKETNYFALVGHPLDYAGPGDQDYITRFSVTTPEGYAAQFAGVQGERAIGEASPLYLYDAQTPQRLKAAVPDVRLIAVLREPVTRAYSAFSHLVRDGREPAVSFAEALELEEDRIAAGWEHIWHYTRMGRYAEQLRRYQALFAPEQLRVYLHDDLLRRPDWVMQDLLKFLEVDSSALPDQSVRHNVSTLGLPHLPPLLPKVQERLEALFTPEREALAELLGRDLRDWERQVLTAY</sequence>
<reference evidence="2 3" key="1">
    <citation type="journal article" date="2012" name="PLoS ONE">
        <title>Genome sequence and transcriptome analysis of the radioresistant bacterium Deinococcus gobiensis: insights into the extreme environmental adaptations.</title>
        <authorList>
            <person name="Yuan M."/>
            <person name="Chen M."/>
            <person name="Zhang W."/>
            <person name="Lu W."/>
            <person name="Wang J."/>
            <person name="Yang M."/>
            <person name="Zhao P."/>
            <person name="Tang R."/>
            <person name="Li X."/>
            <person name="Hao Y."/>
            <person name="Zhou Z."/>
            <person name="Zhan Y."/>
            <person name="Yu H."/>
            <person name="Teng C."/>
            <person name="Yan Y."/>
            <person name="Ping S."/>
            <person name="Wang Y."/>
            <person name="Lin M."/>
        </authorList>
    </citation>
    <scope>NUCLEOTIDE SEQUENCE [LARGE SCALE GENOMIC DNA]</scope>
    <source>
        <strain evidence="3">DSM 21396 / JCM 16679 / CGMCC 1.7299 / I-0</strain>
        <plasmid evidence="2">P4</plasmid>
    </source>
</reference>
<dbReference type="RefSeq" id="WP_014686907.1">
    <property type="nucleotide sequence ID" value="NC_017792.1"/>
</dbReference>
<proteinExistence type="predicted"/>
<geneLocation type="plasmid" evidence="2 3">
    <name>P4</name>
</geneLocation>
<keyword evidence="2" id="KW-0614">Plasmid</keyword>
<dbReference type="PATRIC" id="fig|745776.4.peg.4008"/>
<protein>
    <submittedName>
        <fullName evidence="2">Sulfotransferase domain superfamily</fullName>
    </submittedName>
</protein>
<evidence type="ECO:0000313" key="2">
    <source>
        <dbReference type="EMBL" id="AFD28097.1"/>
    </source>
</evidence>
<dbReference type="Proteomes" id="UP000007575">
    <property type="component" value="Plasmid P4"/>
</dbReference>
<dbReference type="EMBL" id="CP002195">
    <property type="protein sequence ID" value="AFD28097.1"/>
    <property type="molecule type" value="Genomic_DNA"/>
</dbReference>
<dbReference type="InterPro" id="IPR037359">
    <property type="entry name" value="NST/OST"/>
</dbReference>